<feature type="region of interest" description="Disordered" evidence="3">
    <location>
        <begin position="383"/>
        <end position="467"/>
    </location>
</feature>
<feature type="compositionally biased region" description="Low complexity" evidence="3">
    <location>
        <begin position="449"/>
        <end position="467"/>
    </location>
</feature>
<feature type="compositionally biased region" description="Polar residues" evidence="3">
    <location>
        <begin position="384"/>
        <end position="397"/>
    </location>
</feature>
<accession>A0AAW1TKS4</accession>
<dbReference type="AlphaFoldDB" id="A0AAW1TKS4"/>
<dbReference type="GO" id="GO:0045944">
    <property type="term" value="P:positive regulation of transcription by RNA polymerase II"/>
    <property type="evidence" value="ECO:0007669"/>
    <property type="project" value="TreeGrafter"/>
</dbReference>
<feature type="compositionally biased region" description="Low complexity" evidence="3">
    <location>
        <begin position="29"/>
        <end position="39"/>
    </location>
</feature>
<feature type="compositionally biased region" description="Basic and acidic residues" evidence="3">
    <location>
        <begin position="106"/>
        <end position="116"/>
    </location>
</feature>
<feature type="compositionally biased region" description="Basic and acidic residues" evidence="3">
    <location>
        <begin position="170"/>
        <end position="183"/>
    </location>
</feature>
<feature type="compositionally biased region" description="Basic and acidic residues" evidence="3">
    <location>
        <begin position="88"/>
        <end position="100"/>
    </location>
</feature>
<dbReference type="Gene3D" id="3.30.40.10">
    <property type="entry name" value="Zinc/RING finger domain, C3HC4 (zinc finger)"/>
    <property type="match status" value="1"/>
</dbReference>
<proteinExistence type="predicted"/>
<dbReference type="EMBL" id="JALJOV010000012">
    <property type="protein sequence ID" value="KAK9868787.1"/>
    <property type="molecule type" value="Genomic_DNA"/>
</dbReference>
<dbReference type="GO" id="GO:0000976">
    <property type="term" value="F:transcription cis-regulatory region binding"/>
    <property type="evidence" value="ECO:0007669"/>
    <property type="project" value="TreeGrafter"/>
</dbReference>
<dbReference type="InterPro" id="IPR013083">
    <property type="entry name" value="Znf_RING/FYVE/PHD"/>
</dbReference>
<dbReference type="PANTHER" id="PTHR12983">
    <property type="entry name" value="RING FINGER 10 FAMILY MEMBER"/>
    <property type="match status" value="1"/>
</dbReference>
<dbReference type="SUPFAM" id="SSF57850">
    <property type="entry name" value="RING/U-box"/>
    <property type="match status" value="1"/>
</dbReference>
<evidence type="ECO:0008006" key="6">
    <source>
        <dbReference type="Google" id="ProtNLM"/>
    </source>
</evidence>
<sequence length="817" mass="86221">MSDRHNVEPLSPSDQASTAAALRNPQHGAPPLAAAKLLLNPEANSFTPNGPAQEEPLHAAVSSQHEQQQQNMQQNSFQPATTPSIAHSEGHKQRSRKGPDAAHPPRKSEGGLSRELRTHRHASGQHHASRQLAPQNGLHGDGSRRGPVTDACPGQANQPGGHAPPGGLHSKQEPSHSHPHEGPLGRSPSRGHHIPANFLLNFRNDQRPDQGGRRGGGAGGRGRTGGRRPPPKPQPYNRNKFLQANFRFLVSDAADLRRHAADADLMLDWDDVVEVEMLAPAPLRCPISLDCPPICPQITPCGHVFSFHAILQHLVSASGAAGTTPRAAVKCPLCYTPFGCRELRLVRVLLVQPLQIGQEVTFRLIKRPRDSILAMGVGSGDSDFATTHRLTQSQDASTPEEAATQLKQPASPSEPSPAVSSSATPKPPSQRAPVPEKSAGKGKPGKAGGSAAWQAAQATSSDKGTGVTSGAVAVGKVAYNQFAKFTPLKDAGALWQAAATELAEYATLVTTEGGFDAAMEAPFIYGALDALAARSAAWAERRQHLLLDLAPPDKAATMPEPHVVAADAAAAVKQVSRAAVTDSSKHRSQIAAEAQHHAAFPALAAAPQHLPFVSPPPRQQKHAQAQQSVFQAAFSDAGHQSSAGSPIKEPAAGTSPATSNGHVEAHQSSQDMYLYQAADGQWVFLNPLDMRALLGHYGSYEACPSTLTAPLLELEEMTQEEHTRRRLKFLAHLPLGGAFKLGEVDLAGLLPPESLAPFAAELAGREKRRERRALQAAATADQEAAQEAAMAAAGAAPSVAELLAMPRPGPVYLGHGA</sequence>
<comment type="subcellular location">
    <subcellularLocation>
        <location evidence="1">Cytoplasm</location>
    </subcellularLocation>
</comment>
<evidence type="ECO:0000256" key="2">
    <source>
        <dbReference type="ARBA" id="ARBA00022490"/>
    </source>
</evidence>
<evidence type="ECO:0000313" key="4">
    <source>
        <dbReference type="EMBL" id="KAK9868787.1"/>
    </source>
</evidence>
<dbReference type="GO" id="GO:0005737">
    <property type="term" value="C:cytoplasm"/>
    <property type="evidence" value="ECO:0007669"/>
    <property type="project" value="UniProtKB-SubCell"/>
</dbReference>
<keyword evidence="2" id="KW-0963">Cytoplasm</keyword>
<feature type="region of interest" description="Disordered" evidence="3">
    <location>
        <begin position="1"/>
        <end position="238"/>
    </location>
</feature>
<feature type="compositionally biased region" description="Low complexity" evidence="3">
    <location>
        <begin position="409"/>
        <end position="424"/>
    </location>
</feature>
<gene>
    <name evidence="4" type="ORF">WJX84_008695</name>
</gene>
<evidence type="ECO:0000256" key="3">
    <source>
        <dbReference type="SAM" id="MobiDB-lite"/>
    </source>
</evidence>
<feature type="compositionally biased region" description="Polar residues" evidence="3">
    <location>
        <begin position="655"/>
        <end position="665"/>
    </location>
</feature>
<keyword evidence="5" id="KW-1185">Reference proteome</keyword>
<organism evidence="4 5">
    <name type="scientific">Apatococcus fuscideae</name>
    <dbReference type="NCBI Taxonomy" id="2026836"/>
    <lineage>
        <taxon>Eukaryota</taxon>
        <taxon>Viridiplantae</taxon>
        <taxon>Chlorophyta</taxon>
        <taxon>core chlorophytes</taxon>
        <taxon>Trebouxiophyceae</taxon>
        <taxon>Chlorellales</taxon>
        <taxon>Chlorellaceae</taxon>
        <taxon>Apatococcus</taxon>
    </lineage>
</organism>
<dbReference type="InterPro" id="IPR039739">
    <property type="entry name" value="MAG2/RNF10"/>
</dbReference>
<feature type="compositionally biased region" description="Basic residues" evidence="3">
    <location>
        <begin position="117"/>
        <end position="129"/>
    </location>
</feature>
<evidence type="ECO:0000313" key="5">
    <source>
        <dbReference type="Proteomes" id="UP001485043"/>
    </source>
</evidence>
<feature type="region of interest" description="Disordered" evidence="3">
    <location>
        <begin position="609"/>
        <end position="628"/>
    </location>
</feature>
<protein>
    <recommendedName>
        <fullName evidence="6">SP-RING-type domain-containing protein</fullName>
    </recommendedName>
</protein>
<dbReference type="Proteomes" id="UP001485043">
    <property type="component" value="Unassembled WGS sequence"/>
</dbReference>
<evidence type="ECO:0000256" key="1">
    <source>
        <dbReference type="ARBA" id="ARBA00004496"/>
    </source>
</evidence>
<feature type="compositionally biased region" description="Gly residues" evidence="3">
    <location>
        <begin position="213"/>
        <end position="223"/>
    </location>
</feature>
<feature type="compositionally biased region" description="Low complexity" evidence="3">
    <location>
        <begin position="62"/>
        <end position="78"/>
    </location>
</feature>
<feature type="region of interest" description="Disordered" evidence="3">
    <location>
        <begin position="635"/>
        <end position="665"/>
    </location>
</feature>
<reference evidence="4 5" key="1">
    <citation type="journal article" date="2024" name="Nat. Commun.">
        <title>Phylogenomics reveals the evolutionary origins of lichenization in chlorophyte algae.</title>
        <authorList>
            <person name="Puginier C."/>
            <person name="Libourel C."/>
            <person name="Otte J."/>
            <person name="Skaloud P."/>
            <person name="Haon M."/>
            <person name="Grisel S."/>
            <person name="Petersen M."/>
            <person name="Berrin J.G."/>
            <person name="Delaux P.M."/>
            <person name="Dal Grande F."/>
            <person name="Keller J."/>
        </authorList>
    </citation>
    <scope>NUCLEOTIDE SEQUENCE [LARGE SCALE GENOMIC DNA]</scope>
    <source>
        <strain evidence="4 5">SAG 2523</strain>
    </source>
</reference>
<comment type="caution">
    <text evidence="4">The sequence shown here is derived from an EMBL/GenBank/DDBJ whole genome shotgun (WGS) entry which is preliminary data.</text>
</comment>
<dbReference type="PANTHER" id="PTHR12983:SF9">
    <property type="entry name" value="E3 UBIQUITIN-PROTEIN LIGASE RNF10"/>
    <property type="match status" value="1"/>
</dbReference>
<name>A0AAW1TKS4_9CHLO</name>